<reference evidence="2 3" key="1">
    <citation type="journal article" date="2012" name="BMC Genomics">
        <title>Genomic basis of broad host range and environmental adaptability of Rhizobium tropici CIAT 899 and Rhizobium sp. PRF 81 which are used in inoculants for common bean (Phaseolus vulgaris L.).</title>
        <authorList>
            <person name="Ormeno-Orrillo E."/>
            <person name="Menna P."/>
            <person name="Almeida L.G."/>
            <person name="Ollero F.J."/>
            <person name="Nicolas M.F."/>
            <person name="Pains Rodrigues E."/>
            <person name="Shigueyoshi Nakatani A."/>
            <person name="Silva Batista J.S."/>
            <person name="Oliveira Chueire L.M."/>
            <person name="Souza R.C."/>
            <person name="Ribeiro Vasconcelos A.T."/>
            <person name="Megias M."/>
            <person name="Hungria M."/>
            <person name="Martinez-Romero E."/>
        </authorList>
    </citation>
    <scope>NUCLEOTIDE SEQUENCE [LARGE SCALE GENOMIC DNA]</scope>
    <source>
        <strain evidence="2 3">PRF 81</strain>
    </source>
</reference>
<dbReference type="STRING" id="363754.RHSP_31428"/>
<dbReference type="PATRIC" id="fig|363754.4.peg.3493"/>
<proteinExistence type="predicted"/>
<sequence length="142" mass="15528">MYTRIICAIGLGSRERAEHILRTSYSLLAPGGELTAAHIVERFPAGQESPDGWAISMIGEAEEKLGTLCRRLDIPAFIHVRSGPAARTLLKIAKERNAELIVVAAHTSDIFDRIFGSTVDHVVRHARASVLIDRIGEGEDDD</sequence>
<dbReference type="CDD" id="cd00293">
    <property type="entry name" value="USP-like"/>
    <property type="match status" value="1"/>
</dbReference>
<dbReference type="InterPro" id="IPR014729">
    <property type="entry name" value="Rossmann-like_a/b/a_fold"/>
</dbReference>
<evidence type="ECO:0000313" key="3">
    <source>
        <dbReference type="Proteomes" id="UP000012429"/>
    </source>
</evidence>
<organism evidence="2 3">
    <name type="scientific">Rhizobium freirei PRF 81</name>
    <dbReference type="NCBI Taxonomy" id="363754"/>
    <lineage>
        <taxon>Bacteria</taxon>
        <taxon>Pseudomonadati</taxon>
        <taxon>Pseudomonadota</taxon>
        <taxon>Alphaproteobacteria</taxon>
        <taxon>Hyphomicrobiales</taxon>
        <taxon>Rhizobiaceae</taxon>
        <taxon>Rhizobium/Agrobacterium group</taxon>
        <taxon>Rhizobium</taxon>
    </lineage>
</organism>
<dbReference type="Proteomes" id="UP000012429">
    <property type="component" value="Unassembled WGS sequence"/>
</dbReference>
<keyword evidence="3" id="KW-1185">Reference proteome</keyword>
<protein>
    <submittedName>
        <fullName evidence="2">UspA domain protein</fullName>
    </submittedName>
</protein>
<feature type="domain" description="UspA" evidence="1">
    <location>
        <begin position="1"/>
        <end position="132"/>
    </location>
</feature>
<comment type="caution">
    <text evidence="2">The sequence shown here is derived from an EMBL/GenBank/DDBJ whole genome shotgun (WGS) entry which is preliminary data.</text>
</comment>
<dbReference type="SUPFAM" id="SSF52402">
    <property type="entry name" value="Adenine nucleotide alpha hydrolases-like"/>
    <property type="match status" value="1"/>
</dbReference>
<dbReference type="Gene3D" id="3.40.50.620">
    <property type="entry name" value="HUPs"/>
    <property type="match status" value="1"/>
</dbReference>
<evidence type="ECO:0000259" key="1">
    <source>
        <dbReference type="Pfam" id="PF00582"/>
    </source>
</evidence>
<dbReference type="Pfam" id="PF00582">
    <property type="entry name" value="Usp"/>
    <property type="match status" value="1"/>
</dbReference>
<dbReference type="AlphaFoldDB" id="N6U2G3"/>
<dbReference type="OrthoDB" id="9792500at2"/>
<name>N6U2G3_9HYPH</name>
<evidence type="ECO:0000313" key="2">
    <source>
        <dbReference type="EMBL" id="ENN86829.1"/>
    </source>
</evidence>
<dbReference type="InterPro" id="IPR006016">
    <property type="entry name" value="UspA"/>
</dbReference>
<accession>N6U2G3</accession>
<gene>
    <name evidence="2" type="ORF">RHSP_31428</name>
</gene>
<dbReference type="RefSeq" id="WP_004119513.1">
    <property type="nucleotide sequence ID" value="NZ_AQHN01000062.1"/>
</dbReference>
<dbReference type="EMBL" id="AQHN01000062">
    <property type="protein sequence ID" value="ENN86829.1"/>
    <property type="molecule type" value="Genomic_DNA"/>
</dbReference>